<evidence type="ECO:0000313" key="2">
    <source>
        <dbReference type="Proteomes" id="UP000198418"/>
    </source>
</evidence>
<sequence length="180" mass="19571">MSRIVLVRHGPVACDRPFLPDREQFVAFCAAYEKSGLAPGDPQPGLAALCEGMRLLASPAPRARRSALRLAPEGDWLFAPIFREEAMVPPVLPGRWPLPLWLAAARGRELWSGGAAAQREALRRRAEQAARMLADHAPCLLVGHGWFNRALGAALIRQGFRADGPAHASGPWSARAYRPA</sequence>
<reference evidence="2" key="1">
    <citation type="submission" date="2017-06" db="EMBL/GenBank/DDBJ databases">
        <authorList>
            <person name="Varghese N."/>
            <person name="Submissions S."/>
        </authorList>
    </citation>
    <scope>NUCLEOTIDE SEQUENCE [LARGE SCALE GENOMIC DNA]</scope>
    <source>
        <strain evidence="2">DSM 137</strain>
    </source>
</reference>
<dbReference type="AlphaFoldDB" id="A0A212RED7"/>
<name>A0A212RED7_RHOAC</name>
<evidence type="ECO:0000313" key="1">
    <source>
        <dbReference type="EMBL" id="SNB70705.1"/>
    </source>
</evidence>
<proteinExistence type="predicted"/>
<dbReference type="Proteomes" id="UP000198418">
    <property type="component" value="Unassembled WGS sequence"/>
</dbReference>
<keyword evidence="2" id="KW-1185">Reference proteome</keyword>
<accession>A0A212RED7</accession>
<organism evidence="1 2">
    <name type="scientific">Rhodoblastus acidophilus</name>
    <name type="common">Rhodopseudomonas acidophila</name>
    <dbReference type="NCBI Taxonomy" id="1074"/>
    <lineage>
        <taxon>Bacteria</taxon>
        <taxon>Pseudomonadati</taxon>
        <taxon>Pseudomonadota</taxon>
        <taxon>Alphaproteobacteria</taxon>
        <taxon>Hyphomicrobiales</taxon>
        <taxon>Rhodoblastaceae</taxon>
        <taxon>Rhodoblastus</taxon>
    </lineage>
</organism>
<dbReference type="SUPFAM" id="SSF53254">
    <property type="entry name" value="Phosphoglycerate mutase-like"/>
    <property type="match status" value="1"/>
</dbReference>
<protein>
    <recommendedName>
        <fullName evidence="3">Broad specificity phosphatase PhoE</fullName>
    </recommendedName>
</protein>
<gene>
    <name evidence="1" type="ORF">SAMN06265338_1043</name>
</gene>
<evidence type="ECO:0008006" key="3">
    <source>
        <dbReference type="Google" id="ProtNLM"/>
    </source>
</evidence>
<dbReference type="InterPro" id="IPR029033">
    <property type="entry name" value="His_PPase_superfam"/>
</dbReference>
<dbReference type="EMBL" id="FYDG01000004">
    <property type="protein sequence ID" value="SNB70705.1"/>
    <property type="molecule type" value="Genomic_DNA"/>
</dbReference>